<evidence type="ECO:0000313" key="3">
    <source>
        <dbReference type="EMBL" id="KAA0693251.1"/>
    </source>
</evidence>
<dbReference type="SUPFAM" id="SSF56281">
    <property type="entry name" value="Metallo-hydrolase/oxidoreductase"/>
    <property type="match status" value="1"/>
</dbReference>
<evidence type="ECO:0000256" key="1">
    <source>
        <dbReference type="ARBA" id="ARBA00005250"/>
    </source>
</evidence>
<accession>A0A7V7KUD7</accession>
<reference evidence="3 4" key="1">
    <citation type="submission" date="2018-07" db="EMBL/GenBank/DDBJ databases">
        <title>Pseudomonas laoshanensis sp. nov., isolated from soil.</title>
        <authorList>
            <person name="Sun J."/>
            <person name="Yu L."/>
            <person name="Wang M."/>
            <person name="Zhang C."/>
        </authorList>
    </citation>
    <scope>NUCLEOTIDE SEQUENCE [LARGE SCALE GENOMIC DNA]</scope>
    <source>
        <strain evidence="3 4">Y22</strain>
    </source>
</reference>
<dbReference type="EMBL" id="QOVF01000005">
    <property type="protein sequence ID" value="KAA0693251.1"/>
    <property type="molecule type" value="Genomic_DNA"/>
</dbReference>
<dbReference type="InterPro" id="IPR050855">
    <property type="entry name" value="NDM-1-like"/>
</dbReference>
<dbReference type="InterPro" id="IPR001279">
    <property type="entry name" value="Metallo-B-lactamas"/>
</dbReference>
<dbReference type="RefSeq" id="WP_149333553.1">
    <property type="nucleotide sequence ID" value="NZ_QOVF01000005.1"/>
</dbReference>
<keyword evidence="3" id="KW-0378">Hydrolase</keyword>
<dbReference type="GO" id="GO:0016787">
    <property type="term" value="F:hydrolase activity"/>
    <property type="evidence" value="ECO:0007669"/>
    <property type="project" value="UniProtKB-KW"/>
</dbReference>
<dbReference type="SMART" id="SM00849">
    <property type="entry name" value="Lactamase_B"/>
    <property type="match status" value="1"/>
</dbReference>
<dbReference type="GO" id="GO:0017001">
    <property type="term" value="P:antibiotic catabolic process"/>
    <property type="evidence" value="ECO:0007669"/>
    <property type="project" value="UniProtKB-ARBA"/>
</dbReference>
<comment type="caution">
    <text evidence="3">The sequence shown here is derived from an EMBL/GenBank/DDBJ whole genome shotgun (WGS) entry which is preliminary data.</text>
</comment>
<dbReference type="AlphaFoldDB" id="A0A7V7KUD7"/>
<name>A0A7V7KUD7_9GAMM</name>
<comment type="similarity">
    <text evidence="1">Belongs to the metallo-beta-lactamase superfamily. Class-B beta-lactamase family.</text>
</comment>
<feature type="domain" description="Metallo-beta-lactamase" evidence="2">
    <location>
        <begin position="30"/>
        <end position="233"/>
    </location>
</feature>
<protein>
    <submittedName>
        <fullName evidence="3">MBL fold metallo-hydrolase</fullName>
    </submittedName>
</protein>
<evidence type="ECO:0000313" key="4">
    <source>
        <dbReference type="Proteomes" id="UP000463138"/>
    </source>
</evidence>
<dbReference type="InterPro" id="IPR036866">
    <property type="entry name" value="RibonucZ/Hydroxyglut_hydro"/>
</dbReference>
<dbReference type="PANTHER" id="PTHR42951">
    <property type="entry name" value="METALLO-BETA-LACTAMASE DOMAIN-CONTAINING"/>
    <property type="match status" value="1"/>
</dbReference>
<dbReference type="Proteomes" id="UP000463138">
    <property type="component" value="Unassembled WGS sequence"/>
</dbReference>
<keyword evidence="4" id="KW-1185">Reference proteome</keyword>
<evidence type="ECO:0000259" key="2">
    <source>
        <dbReference type="SMART" id="SM00849"/>
    </source>
</evidence>
<organism evidence="3 4">
    <name type="scientific">Halopseudomonas laoshanensis</name>
    <dbReference type="NCBI Taxonomy" id="2268758"/>
    <lineage>
        <taxon>Bacteria</taxon>
        <taxon>Pseudomonadati</taxon>
        <taxon>Pseudomonadota</taxon>
        <taxon>Gammaproteobacteria</taxon>
        <taxon>Pseudomonadales</taxon>
        <taxon>Pseudomonadaceae</taxon>
        <taxon>Halopseudomonas</taxon>
    </lineage>
</organism>
<dbReference type="Gene3D" id="3.60.15.10">
    <property type="entry name" value="Ribonuclease Z/Hydroxyacylglutathione hydrolase-like"/>
    <property type="match status" value="1"/>
</dbReference>
<gene>
    <name evidence="3" type="ORF">DT594_15365</name>
</gene>
<dbReference type="OrthoDB" id="9802991at2"/>
<proteinExistence type="inferred from homology"/>
<sequence length="254" mass="28291">MKVADRWFASESVGDGITRIWEPHVARLFQCNIWHVRGRDSDLLVDAGMGISSLHEAIAELVDKPVIAIATHTHMDHAGSLHEFPQRLVHPIEASQLQHPDEFPVLCSNHWPGNMRALIEEQGYDVPDVLIDAYPYEGFDPEAFRTPACTATQVVVEGQMIDLGDRVFEVLHLPGHSPGSIGLWEKDSGTLFSGDAVYDGPLLDTLPDADITAYIRTMQRLQSLPVNVVHAGHDPSFGRQRLLELVRAYLAYRS</sequence>
<dbReference type="Pfam" id="PF00753">
    <property type="entry name" value="Lactamase_B"/>
    <property type="match status" value="1"/>
</dbReference>
<dbReference type="PANTHER" id="PTHR42951:SF4">
    <property type="entry name" value="ACYL-COENZYME A THIOESTERASE MBLAC2"/>
    <property type="match status" value="1"/>
</dbReference>